<dbReference type="SUPFAM" id="SSF48600">
    <property type="entry name" value="Chorismate mutase II"/>
    <property type="match status" value="1"/>
</dbReference>
<dbReference type="InterPro" id="IPR001086">
    <property type="entry name" value="Preph_deHydtase"/>
</dbReference>
<dbReference type="SUPFAM" id="SSF55021">
    <property type="entry name" value="ACT-like"/>
    <property type="match status" value="1"/>
</dbReference>
<sequence length="352" mass="39015">MGIEEVRKEIDRIDEEIVRLLNERVAACKKAGVAKGGVAILDLDRERRVLERVAARSGDAPSEGIRSVYREVISMCRRVQRPITVAFLGPEGSFSHEVASKHFGSSSKLLPSRRIRNIFTEVDLGGADLGVVPFENSLEGAVNDTLDCLVEYPVSIVGEALFRINQNLIVDPEVTSLSQIERVYSHPQALAQCDGYITKHLNDKEIIVTESTARAVEHILRDRKGAAIGSKVAAELNELKIFEAGIEDSPNNYTRFVAIKKGGSAEAGKKTSLILSIDHVPGSLAAVLNCFAKHGINVTMILSRPLYMRPWEYLFFVDFEGNLGDEKCMMAIEELRKKTRFLRILGSYSELL</sequence>
<keyword evidence="10" id="KW-0057">Aromatic amino acid biosynthesis</keyword>
<dbReference type="SMART" id="SM00830">
    <property type="entry name" value="CM_2"/>
    <property type="match status" value="1"/>
</dbReference>
<dbReference type="PIRSF" id="PIRSF001500">
    <property type="entry name" value="Chor_mut_pdt_Ppr"/>
    <property type="match status" value="1"/>
</dbReference>
<dbReference type="GO" id="GO:0005737">
    <property type="term" value="C:cytoplasm"/>
    <property type="evidence" value="ECO:0007669"/>
    <property type="project" value="UniProtKB-SubCell"/>
</dbReference>
<dbReference type="InterPro" id="IPR036979">
    <property type="entry name" value="CM_dom_sf"/>
</dbReference>
<dbReference type="PROSITE" id="PS51171">
    <property type="entry name" value="PREPHENATE_DEHYDR_3"/>
    <property type="match status" value="1"/>
</dbReference>
<keyword evidence="14" id="KW-0511">Multifunctional enzyme</keyword>
<comment type="catalytic activity">
    <reaction evidence="1">
        <text>chorismate = prephenate</text>
        <dbReference type="Rhea" id="RHEA:13897"/>
        <dbReference type="ChEBI" id="CHEBI:29748"/>
        <dbReference type="ChEBI" id="CHEBI:29934"/>
        <dbReference type="EC" id="5.4.99.5"/>
    </reaction>
</comment>
<dbReference type="Gene3D" id="1.20.59.10">
    <property type="entry name" value="Chorismate mutase"/>
    <property type="match status" value="1"/>
</dbReference>
<gene>
    <name evidence="20" type="ORF">Metus_1379</name>
</gene>
<evidence type="ECO:0000256" key="12">
    <source>
        <dbReference type="ARBA" id="ARBA00023235"/>
    </source>
</evidence>
<reference evidence="20 21" key="1">
    <citation type="submission" date="2018-12" db="EMBL/GenBank/DDBJ databases">
        <title>The complete genome of the methanogenic archaea of the candidate phylum Verstraetearchaeota, obtained from the metagenome of underground thermal water.</title>
        <authorList>
            <person name="Kadnikov V.V."/>
            <person name="Mardanov A.V."/>
            <person name="Beletsky A.V."/>
            <person name="Karnachuk O.V."/>
            <person name="Ravin N.V."/>
        </authorList>
    </citation>
    <scope>NUCLEOTIDE SEQUENCE [LARGE SCALE GENOMIC DNA]</scope>
    <source>
        <strain evidence="20">Ch88</strain>
    </source>
</reference>
<dbReference type="PANTHER" id="PTHR21022">
    <property type="entry name" value="PREPHENATE DEHYDRATASE P PROTEIN"/>
    <property type="match status" value="1"/>
</dbReference>
<evidence type="ECO:0000256" key="8">
    <source>
        <dbReference type="ARBA" id="ARBA00022490"/>
    </source>
</evidence>
<evidence type="ECO:0000256" key="14">
    <source>
        <dbReference type="ARBA" id="ARBA00023268"/>
    </source>
</evidence>
<evidence type="ECO:0000256" key="5">
    <source>
        <dbReference type="ARBA" id="ARBA00004817"/>
    </source>
</evidence>
<evidence type="ECO:0000256" key="11">
    <source>
        <dbReference type="ARBA" id="ARBA00023222"/>
    </source>
</evidence>
<proteinExistence type="predicted"/>
<dbReference type="PROSITE" id="PS51168">
    <property type="entry name" value="CHORISMATE_MUT_2"/>
    <property type="match status" value="1"/>
</dbReference>
<name>A0A444L736_METS7</name>
<dbReference type="EMBL" id="RXGA01000003">
    <property type="protein sequence ID" value="RWX73405.1"/>
    <property type="molecule type" value="Genomic_DNA"/>
</dbReference>
<evidence type="ECO:0000256" key="9">
    <source>
        <dbReference type="ARBA" id="ARBA00022605"/>
    </source>
</evidence>
<dbReference type="PANTHER" id="PTHR21022:SF19">
    <property type="entry name" value="PREPHENATE DEHYDRATASE-RELATED"/>
    <property type="match status" value="1"/>
</dbReference>
<keyword evidence="9" id="KW-0028">Amino-acid biosynthesis</keyword>
<comment type="caution">
    <text evidence="20">The sequence shown here is derived from an EMBL/GenBank/DDBJ whole genome shotgun (WGS) entry which is preliminary data.</text>
</comment>
<dbReference type="Pfam" id="PF01817">
    <property type="entry name" value="CM_2"/>
    <property type="match status" value="1"/>
</dbReference>
<evidence type="ECO:0000256" key="15">
    <source>
        <dbReference type="ARBA" id="ARBA00031175"/>
    </source>
</evidence>
<dbReference type="NCBIfam" id="NF008865">
    <property type="entry name" value="PRK11898.1"/>
    <property type="match status" value="1"/>
</dbReference>
<evidence type="ECO:0000256" key="3">
    <source>
        <dbReference type="ARBA" id="ARBA00004496"/>
    </source>
</evidence>
<evidence type="ECO:0000256" key="1">
    <source>
        <dbReference type="ARBA" id="ARBA00000824"/>
    </source>
</evidence>
<dbReference type="AlphaFoldDB" id="A0A444L736"/>
<evidence type="ECO:0000256" key="13">
    <source>
        <dbReference type="ARBA" id="ARBA00023239"/>
    </source>
</evidence>
<dbReference type="Pfam" id="PF01842">
    <property type="entry name" value="ACT"/>
    <property type="match status" value="1"/>
</dbReference>
<dbReference type="GO" id="GO:0046417">
    <property type="term" value="P:chorismate metabolic process"/>
    <property type="evidence" value="ECO:0007669"/>
    <property type="project" value="InterPro"/>
</dbReference>
<dbReference type="Gene3D" id="3.40.190.10">
    <property type="entry name" value="Periplasmic binding protein-like II"/>
    <property type="match status" value="2"/>
</dbReference>
<keyword evidence="11" id="KW-0584">Phenylalanine biosynthesis</keyword>
<evidence type="ECO:0000256" key="4">
    <source>
        <dbReference type="ARBA" id="ARBA00004741"/>
    </source>
</evidence>
<evidence type="ECO:0000256" key="10">
    <source>
        <dbReference type="ARBA" id="ARBA00023141"/>
    </source>
</evidence>
<evidence type="ECO:0000259" key="18">
    <source>
        <dbReference type="PROSITE" id="PS51171"/>
    </source>
</evidence>
<dbReference type="InterPro" id="IPR002912">
    <property type="entry name" value="ACT_dom"/>
</dbReference>
<keyword evidence="13" id="KW-0456">Lyase</keyword>
<comment type="subcellular location">
    <subcellularLocation>
        <location evidence="3">Cytoplasm</location>
    </subcellularLocation>
</comment>
<dbReference type="Pfam" id="PF00800">
    <property type="entry name" value="PDT"/>
    <property type="match status" value="1"/>
</dbReference>
<feature type="domain" description="Prephenate dehydratase" evidence="18">
    <location>
        <begin position="84"/>
        <end position="261"/>
    </location>
</feature>
<dbReference type="GO" id="GO:0004106">
    <property type="term" value="F:chorismate mutase activity"/>
    <property type="evidence" value="ECO:0007669"/>
    <property type="project" value="UniProtKB-EC"/>
</dbReference>
<comment type="function">
    <text evidence="2">Catalyzes the Claisen rearrangement of chorismate to prephenate and the decarboxylation/dehydration of prephenate to phenylpyruvate.</text>
</comment>
<feature type="domain" description="Chorismate mutase" evidence="17">
    <location>
        <begin position="1"/>
        <end position="84"/>
    </location>
</feature>
<dbReference type="InterPro" id="IPR008242">
    <property type="entry name" value="Chor_mutase/pphenate_deHydtase"/>
</dbReference>
<dbReference type="GO" id="GO:0009094">
    <property type="term" value="P:L-phenylalanine biosynthetic process"/>
    <property type="evidence" value="ECO:0007669"/>
    <property type="project" value="UniProtKB-UniPathway"/>
</dbReference>
<dbReference type="SUPFAM" id="SSF53850">
    <property type="entry name" value="Periplasmic binding protein-like II"/>
    <property type="match status" value="1"/>
</dbReference>
<dbReference type="CDD" id="cd04905">
    <property type="entry name" value="ACT_CM-PDT"/>
    <property type="match status" value="1"/>
</dbReference>
<dbReference type="GO" id="GO:0004664">
    <property type="term" value="F:prephenate dehydratase activity"/>
    <property type="evidence" value="ECO:0007669"/>
    <property type="project" value="UniProtKB-EC"/>
</dbReference>
<evidence type="ECO:0000256" key="2">
    <source>
        <dbReference type="ARBA" id="ARBA00002364"/>
    </source>
</evidence>
<dbReference type="Proteomes" id="UP000288215">
    <property type="component" value="Unassembled WGS sequence"/>
</dbReference>
<dbReference type="Gene3D" id="3.30.70.260">
    <property type="match status" value="1"/>
</dbReference>
<evidence type="ECO:0000259" key="19">
    <source>
        <dbReference type="PROSITE" id="PS51671"/>
    </source>
</evidence>
<evidence type="ECO:0000259" key="17">
    <source>
        <dbReference type="PROSITE" id="PS51168"/>
    </source>
</evidence>
<dbReference type="InterPro" id="IPR045865">
    <property type="entry name" value="ACT-like_dom_sf"/>
</dbReference>
<evidence type="ECO:0000256" key="6">
    <source>
        <dbReference type="ARBA" id="ARBA00013147"/>
    </source>
</evidence>
<evidence type="ECO:0000256" key="16">
    <source>
        <dbReference type="ARBA" id="ARBA00031520"/>
    </source>
</evidence>
<dbReference type="InterPro" id="IPR002701">
    <property type="entry name" value="CM_II_prokaryot"/>
</dbReference>
<evidence type="ECO:0000313" key="21">
    <source>
        <dbReference type="Proteomes" id="UP000288215"/>
    </source>
</evidence>
<feature type="domain" description="ACT" evidence="19">
    <location>
        <begin position="272"/>
        <end position="349"/>
    </location>
</feature>
<dbReference type="UniPathway" id="UPA00121">
    <property type="reaction ID" value="UER00345"/>
</dbReference>
<dbReference type="InterPro" id="IPR036263">
    <property type="entry name" value="Chorismate_II_sf"/>
</dbReference>
<comment type="pathway">
    <text evidence="5">Metabolic intermediate biosynthesis; prephenate biosynthesis; prephenate from chorismate: step 1/1.</text>
</comment>
<dbReference type="EC" id="4.2.1.51" evidence="6"/>
<dbReference type="PROSITE" id="PS51671">
    <property type="entry name" value="ACT"/>
    <property type="match status" value="1"/>
</dbReference>
<dbReference type="UniPathway" id="UPA00120">
    <property type="reaction ID" value="UER00203"/>
</dbReference>
<organism evidence="20 21">
    <name type="scientific">Methanosuratincola subterraneus</name>
    <dbReference type="NCBI Taxonomy" id="2593994"/>
    <lineage>
        <taxon>Archaea</taxon>
        <taxon>Thermoproteota</taxon>
        <taxon>Methanosuratincolia</taxon>
        <taxon>Candidatus Methanomethylicales</taxon>
        <taxon>Candidatus Methanomethylicaceae</taxon>
        <taxon>Candidatus Methanosuratincola (ex Vanwonterghem et al. 2016)</taxon>
    </lineage>
</organism>
<accession>A0A444L736</accession>
<keyword evidence="8" id="KW-0963">Cytoplasm</keyword>
<keyword evidence="12" id="KW-0413">Isomerase</keyword>
<evidence type="ECO:0000313" key="20">
    <source>
        <dbReference type="EMBL" id="RWX73405.1"/>
    </source>
</evidence>
<evidence type="ECO:0000256" key="7">
    <source>
        <dbReference type="ARBA" id="ARBA00014401"/>
    </source>
</evidence>
<dbReference type="CDD" id="cd13630">
    <property type="entry name" value="PBP2_PDT_1"/>
    <property type="match status" value="1"/>
</dbReference>
<comment type="pathway">
    <text evidence="4">Amino-acid biosynthesis; L-phenylalanine biosynthesis; phenylpyruvate from prephenate: step 1/1.</text>
</comment>
<protein>
    <recommendedName>
        <fullName evidence="7">Bifunctional chorismate mutase/prephenate dehydratase</fullName>
        <ecNumber evidence="6">4.2.1.51</ecNumber>
    </recommendedName>
    <alternativeName>
        <fullName evidence="16">Chorismate mutase-prephenate dehydratase</fullName>
    </alternativeName>
    <alternativeName>
        <fullName evidence="15">p-protein</fullName>
    </alternativeName>
</protein>